<evidence type="ECO:0000313" key="2">
    <source>
        <dbReference type="Proteomes" id="UP000695022"/>
    </source>
</evidence>
<sequence>MKHLQATDFPGVSGHVLFDGPNRIGKIEVIQVWPKNDSFNVVRRYQMQKDGSKNGTLEKTNESVRWLTPDGSVPTDGIPDAEVCNIERFRAQLGVSCDVAIVIANILGISGIAILMFGVIYLFKRRYDKEVRADAGSYEGTGTAAAATC</sequence>
<organism evidence="2 3">
    <name type="scientific">Priapulus caudatus</name>
    <name type="common">Priapulid worm</name>
    <dbReference type="NCBI Taxonomy" id="37621"/>
    <lineage>
        <taxon>Eukaryota</taxon>
        <taxon>Metazoa</taxon>
        <taxon>Ecdysozoa</taxon>
        <taxon>Scalidophora</taxon>
        <taxon>Priapulida</taxon>
        <taxon>Priapulimorpha</taxon>
        <taxon>Priapulimorphida</taxon>
        <taxon>Priapulidae</taxon>
        <taxon>Priapulus</taxon>
    </lineage>
</organism>
<accession>A0ABM1E921</accession>
<keyword evidence="1" id="KW-1133">Transmembrane helix</keyword>
<gene>
    <name evidence="3" type="primary">LOC106809965</name>
</gene>
<dbReference type="Proteomes" id="UP000695022">
    <property type="component" value="Unplaced"/>
</dbReference>
<keyword evidence="1" id="KW-0472">Membrane</keyword>
<name>A0ABM1E921_PRICU</name>
<proteinExistence type="predicted"/>
<feature type="transmembrane region" description="Helical" evidence="1">
    <location>
        <begin position="99"/>
        <end position="123"/>
    </location>
</feature>
<evidence type="ECO:0000313" key="3">
    <source>
        <dbReference type="RefSeq" id="XP_014668692.1"/>
    </source>
</evidence>
<evidence type="ECO:0000256" key="1">
    <source>
        <dbReference type="SAM" id="Phobius"/>
    </source>
</evidence>
<keyword evidence="1" id="KW-0812">Transmembrane</keyword>
<dbReference type="GeneID" id="106809965"/>
<dbReference type="RefSeq" id="XP_014668692.1">
    <property type="nucleotide sequence ID" value="XM_014813206.1"/>
</dbReference>
<keyword evidence="2" id="KW-1185">Reference proteome</keyword>
<reference evidence="3" key="1">
    <citation type="submission" date="2025-08" db="UniProtKB">
        <authorList>
            <consortium name="RefSeq"/>
        </authorList>
    </citation>
    <scope>IDENTIFICATION</scope>
</reference>
<protein>
    <submittedName>
        <fullName evidence="3">Uncharacterized protein LOC106809965</fullName>
    </submittedName>
</protein>